<dbReference type="GeneID" id="90967569"/>
<keyword evidence="1" id="KW-0732">Signal</keyword>
<organism evidence="2 3">
    <name type="scientific">Metarhizium brunneum</name>
    <dbReference type="NCBI Taxonomy" id="500148"/>
    <lineage>
        <taxon>Eukaryota</taxon>
        <taxon>Fungi</taxon>
        <taxon>Dikarya</taxon>
        <taxon>Ascomycota</taxon>
        <taxon>Pezizomycotina</taxon>
        <taxon>Sordariomycetes</taxon>
        <taxon>Hypocreomycetidae</taxon>
        <taxon>Hypocreales</taxon>
        <taxon>Clavicipitaceae</taxon>
        <taxon>Metarhizium</taxon>
    </lineage>
</organism>
<feature type="chain" id="PRO_5028815816" evidence="1">
    <location>
        <begin position="26"/>
        <end position="105"/>
    </location>
</feature>
<evidence type="ECO:0000313" key="2">
    <source>
        <dbReference type="EMBL" id="QLI68250.1"/>
    </source>
</evidence>
<evidence type="ECO:0000256" key="1">
    <source>
        <dbReference type="SAM" id="SignalP"/>
    </source>
</evidence>
<dbReference type="Proteomes" id="UP000510686">
    <property type="component" value="Chromosome 2"/>
</dbReference>
<dbReference type="AlphaFoldDB" id="A0A7D5UVX4"/>
<dbReference type="KEGG" id="mbrn:90967569"/>
<proteinExistence type="predicted"/>
<dbReference type="RefSeq" id="XP_065986543.1">
    <property type="nucleotide sequence ID" value="XM_066130050.1"/>
</dbReference>
<evidence type="ECO:0000313" key="3">
    <source>
        <dbReference type="Proteomes" id="UP000510686"/>
    </source>
</evidence>
<keyword evidence="3" id="KW-1185">Reference proteome</keyword>
<gene>
    <name evidence="2" type="ORF">G6M90_00g029970</name>
</gene>
<accession>A0A7D5UVX4</accession>
<protein>
    <submittedName>
        <fullName evidence="2">Uncharacterized protein</fullName>
    </submittedName>
</protein>
<name>A0A7D5UVX4_9HYPO</name>
<dbReference type="EMBL" id="CP058933">
    <property type="protein sequence ID" value="QLI68250.1"/>
    <property type="molecule type" value="Genomic_DNA"/>
</dbReference>
<reference evidence="2 3" key="1">
    <citation type="submission" date="2020-07" db="EMBL/GenBank/DDBJ databases">
        <title>Telomere length de novo assembly of all 7 chromosomes of the fungus, Metarhizium brunneum, using a novel assembly pipeline.</title>
        <authorList>
            <person name="Saud z."/>
            <person name="Kortsinoglou A."/>
            <person name="Kouvelis V.N."/>
            <person name="Butt T.M."/>
        </authorList>
    </citation>
    <scope>NUCLEOTIDE SEQUENCE [LARGE SCALE GENOMIC DNA]</scope>
    <source>
        <strain evidence="2 3">4556</strain>
    </source>
</reference>
<feature type="signal peptide" evidence="1">
    <location>
        <begin position="1"/>
        <end position="25"/>
    </location>
</feature>
<sequence>MKTFVSVVALFSALATSMPQGPLSASPTVQELTEKYNGNYKVQCQAANGRLECKTYELVDQYHDIPYFYLTPICNQHGGCGTCEYGPGPKPEDWFLEQFHCELKH</sequence>